<feature type="repeat" description="PPR" evidence="5">
    <location>
        <begin position="90"/>
        <end position="124"/>
    </location>
</feature>
<feature type="repeat" description="PPR" evidence="5">
    <location>
        <begin position="191"/>
        <end position="225"/>
    </location>
</feature>
<name>A0AA38FXR9_TAXCH</name>
<dbReference type="InterPro" id="IPR011990">
    <property type="entry name" value="TPR-like_helical_dom_sf"/>
</dbReference>
<dbReference type="OMA" id="FCINSRN"/>
<comment type="similarity">
    <text evidence="4">Belongs to the PPR family. PCMP-E subfamily.</text>
</comment>
<dbReference type="GO" id="GO:0003723">
    <property type="term" value="F:RNA binding"/>
    <property type="evidence" value="ECO:0007669"/>
    <property type="project" value="InterPro"/>
</dbReference>
<dbReference type="PROSITE" id="PS51375">
    <property type="entry name" value="PPR"/>
    <property type="match status" value="6"/>
</dbReference>
<keyword evidence="3" id="KW-0809">Transit peptide</keyword>
<dbReference type="EMBL" id="JAHRHJ020000006">
    <property type="protein sequence ID" value="KAH9312447.1"/>
    <property type="molecule type" value="Genomic_DNA"/>
</dbReference>
<keyword evidence="2" id="KW-0677">Repeat</keyword>
<dbReference type="InterPro" id="IPR046960">
    <property type="entry name" value="PPR_At4g14850-like_plant"/>
</dbReference>
<comment type="caution">
    <text evidence="6">The sequence shown here is derived from an EMBL/GenBank/DDBJ whole genome shotgun (WGS) entry which is preliminary data.</text>
</comment>
<dbReference type="NCBIfam" id="TIGR00756">
    <property type="entry name" value="PPR"/>
    <property type="match status" value="6"/>
</dbReference>
<feature type="repeat" description="PPR" evidence="5">
    <location>
        <begin position="261"/>
        <end position="291"/>
    </location>
</feature>
<dbReference type="PANTHER" id="PTHR24015:SF548">
    <property type="entry name" value="OS08G0340900 PROTEIN"/>
    <property type="match status" value="1"/>
</dbReference>
<comment type="similarity">
    <text evidence="1">Belongs to the PPR family. PCMP-H subfamily.</text>
</comment>
<dbReference type="FunFam" id="1.25.40.10:FF:000031">
    <property type="entry name" value="Pentatricopeptide repeat-containing protein mitochondrial"/>
    <property type="match status" value="2"/>
</dbReference>
<dbReference type="Gene3D" id="1.25.40.10">
    <property type="entry name" value="Tetratricopeptide repeat domain"/>
    <property type="match status" value="5"/>
</dbReference>
<dbReference type="GO" id="GO:0009451">
    <property type="term" value="P:RNA modification"/>
    <property type="evidence" value="ECO:0007669"/>
    <property type="project" value="InterPro"/>
</dbReference>
<evidence type="ECO:0000256" key="5">
    <source>
        <dbReference type="PROSITE-ProRule" id="PRU00708"/>
    </source>
</evidence>
<dbReference type="InterPro" id="IPR046848">
    <property type="entry name" value="E_motif"/>
</dbReference>
<protein>
    <recommendedName>
        <fullName evidence="8">Pentatricopeptide repeat-containing protein</fullName>
    </recommendedName>
</protein>
<gene>
    <name evidence="6" type="ORF">KI387_027482</name>
</gene>
<dbReference type="AlphaFoldDB" id="A0AA38FXR9"/>
<proteinExistence type="inferred from homology"/>
<reference evidence="6 7" key="1">
    <citation type="journal article" date="2021" name="Nat. Plants">
        <title>The Taxus genome provides insights into paclitaxel biosynthesis.</title>
        <authorList>
            <person name="Xiong X."/>
            <person name="Gou J."/>
            <person name="Liao Q."/>
            <person name="Li Y."/>
            <person name="Zhou Q."/>
            <person name="Bi G."/>
            <person name="Li C."/>
            <person name="Du R."/>
            <person name="Wang X."/>
            <person name="Sun T."/>
            <person name="Guo L."/>
            <person name="Liang H."/>
            <person name="Lu P."/>
            <person name="Wu Y."/>
            <person name="Zhang Z."/>
            <person name="Ro D.K."/>
            <person name="Shang Y."/>
            <person name="Huang S."/>
            <person name="Yan J."/>
        </authorList>
    </citation>
    <scope>NUCLEOTIDE SEQUENCE [LARGE SCALE GENOMIC DNA]</scope>
    <source>
        <strain evidence="6">Ta-2019</strain>
    </source>
</reference>
<evidence type="ECO:0000313" key="6">
    <source>
        <dbReference type="EMBL" id="KAH9312447.1"/>
    </source>
</evidence>
<evidence type="ECO:0000313" key="7">
    <source>
        <dbReference type="Proteomes" id="UP000824469"/>
    </source>
</evidence>
<dbReference type="Pfam" id="PF20431">
    <property type="entry name" value="E_motif"/>
    <property type="match status" value="1"/>
</dbReference>
<accession>A0AA38FXR9</accession>
<evidence type="ECO:0000256" key="2">
    <source>
        <dbReference type="ARBA" id="ARBA00022737"/>
    </source>
</evidence>
<dbReference type="FunFam" id="1.25.40.10:FF:000488">
    <property type="entry name" value="Pentatricopeptide repeat-containing protein, mitochondrial"/>
    <property type="match status" value="1"/>
</dbReference>
<dbReference type="Proteomes" id="UP000824469">
    <property type="component" value="Unassembled WGS sequence"/>
</dbReference>
<dbReference type="FunFam" id="1.25.40.10:FF:000073">
    <property type="entry name" value="Pentatricopeptide repeat-containing protein chloroplastic"/>
    <property type="match status" value="1"/>
</dbReference>
<evidence type="ECO:0000256" key="3">
    <source>
        <dbReference type="ARBA" id="ARBA00022946"/>
    </source>
</evidence>
<organism evidence="6 7">
    <name type="scientific">Taxus chinensis</name>
    <name type="common">Chinese yew</name>
    <name type="synonym">Taxus wallichiana var. chinensis</name>
    <dbReference type="NCBI Taxonomy" id="29808"/>
    <lineage>
        <taxon>Eukaryota</taxon>
        <taxon>Viridiplantae</taxon>
        <taxon>Streptophyta</taxon>
        <taxon>Embryophyta</taxon>
        <taxon>Tracheophyta</taxon>
        <taxon>Spermatophyta</taxon>
        <taxon>Pinopsida</taxon>
        <taxon>Pinidae</taxon>
        <taxon>Conifers II</taxon>
        <taxon>Cupressales</taxon>
        <taxon>Taxaceae</taxon>
        <taxon>Taxus</taxon>
    </lineage>
</organism>
<feature type="repeat" description="PPR" evidence="5">
    <location>
        <begin position="494"/>
        <end position="528"/>
    </location>
</feature>
<dbReference type="InterPro" id="IPR002885">
    <property type="entry name" value="PPR_rpt"/>
</dbReference>
<evidence type="ECO:0000256" key="4">
    <source>
        <dbReference type="ARBA" id="ARBA00061659"/>
    </source>
</evidence>
<dbReference type="PANTHER" id="PTHR24015">
    <property type="entry name" value="OS07G0578800 PROTEIN-RELATED"/>
    <property type="match status" value="1"/>
</dbReference>
<feature type="repeat" description="PPR" evidence="5">
    <location>
        <begin position="292"/>
        <end position="326"/>
    </location>
</feature>
<dbReference type="Pfam" id="PF01535">
    <property type="entry name" value="PPR"/>
    <property type="match status" value="4"/>
</dbReference>
<keyword evidence="7" id="KW-1185">Reference proteome</keyword>
<evidence type="ECO:0000256" key="1">
    <source>
        <dbReference type="ARBA" id="ARBA00006643"/>
    </source>
</evidence>
<dbReference type="FunFam" id="1.25.40.10:FF:000361">
    <property type="entry name" value="Pentatricopeptide repeat-containing protein chloroplastic"/>
    <property type="match status" value="1"/>
</dbReference>
<sequence length="690" mass="76405">MFKPRWSSWSCHTYVHCNCTIPDAMANTTSHALMLQFCTNVQTLSQIHGRILVAGINTNKFLGAKLVDKYATFGNVEDARQMFDTMYERNAFSWTTIIRGYARNGYFEEAFSLFHQMQLAGMQSNNFTFPFAIKACAGLSALQEGKQIHSRILRVGLQSNAYVAASLVDMYTKCGRLEYARKVFEIMSERDVVSWTTIIAAHAQNRCLNEALILFHQMQLEQLKPDPVAVISVLSGCAQLGALEQGSSLHSLIFKSGFESDVSMMNSLLDMYANCGEIEFAWKVFDKMCKRDVISWSSVVAGCAKNGASSNALNLFNQMLLTDIKPNFVTMASVLLACTHLGVWQLGEGMHGYIIRSGLESNVSVVAGLMDMYVKCGNMDSAHKMFCINSRNDVVSWSVMIAGYAQNKHASEALAFFSQMQLANMKPDSVTIVSVLQACAQIGALQIAKCLHNYIITSGLGLDAFVETGLIDMYGKCGSIEIARYLFDKMPSRDVVSWSAIIAVYGIHGHGKDALDVFIQMQQTSTQPNHITFVSVLSACSHAGLVNEGWHYFNCMSRDYYISPRAEHYACMVDLLGRAGNLDEAEDFILKMPIEPDTGIWGALLGACRIHGNVALGERVAKHLFSLSPANAGYYVLLSNIYAAAGRWDDVAKMRVMMKKTGLTRTPGCSFIEVNNKVHTFHMENYTPLG</sequence>
<feature type="repeat" description="PPR" evidence="5">
    <location>
        <begin position="393"/>
        <end position="427"/>
    </location>
</feature>
<dbReference type="FunFam" id="1.25.40.10:FF:000280">
    <property type="entry name" value="Pentatricopeptide repeat-containing protein"/>
    <property type="match status" value="1"/>
</dbReference>
<dbReference type="Pfam" id="PF13041">
    <property type="entry name" value="PPR_2"/>
    <property type="match status" value="4"/>
</dbReference>
<evidence type="ECO:0008006" key="8">
    <source>
        <dbReference type="Google" id="ProtNLM"/>
    </source>
</evidence>